<evidence type="ECO:0008006" key="4">
    <source>
        <dbReference type="Google" id="ProtNLM"/>
    </source>
</evidence>
<dbReference type="PANTHER" id="PTHR37304">
    <property type="entry name" value="MEMBRANE PROTEIN-RELATED"/>
    <property type="match status" value="1"/>
</dbReference>
<dbReference type="InterPro" id="IPR007211">
    <property type="entry name" value="DUF378"/>
</dbReference>
<proteinExistence type="predicted"/>
<evidence type="ECO:0000313" key="2">
    <source>
        <dbReference type="EMBL" id="BAI60648.1"/>
    </source>
</evidence>
<keyword evidence="1" id="KW-1133">Transmembrane helix</keyword>
<dbReference type="Pfam" id="PF04070">
    <property type="entry name" value="DUF378"/>
    <property type="match status" value="1"/>
</dbReference>
<feature type="transmembrane region" description="Helical" evidence="1">
    <location>
        <begin position="7"/>
        <end position="30"/>
    </location>
</feature>
<dbReference type="InParanoid" id="D1YW26"/>
<evidence type="ECO:0000256" key="1">
    <source>
        <dbReference type="SAM" id="Phobius"/>
    </source>
</evidence>
<dbReference type="KEGG" id="mpd:MCP_0576"/>
<organism evidence="2 3">
    <name type="scientific">Methanocella paludicola (strain DSM 17711 / JCM 13418 / NBRC 101707 / SANAE)</name>
    <dbReference type="NCBI Taxonomy" id="304371"/>
    <lineage>
        <taxon>Archaea</taxon>
        <taxon>Methanobacteriati</taxon>
        <taxon>Methanobacteriota</taxon>
        <taxon>Stenosarchaea group</taxon>
        <taxon>Methanomicrobia</taxon>
        <taxon>Methanocellales</taxon>
        <taxon>Methanocellaceae</taxon>
        <taxon>Methanocella</taxon>
    </lineage>
</organism>
<dbReference type="GeneID" id="8680637"/>
<reference evidence="2 3" key="2">
    <citation type="journal article" date="2008" name="Int. J. Syst. Evol. Microbiol.">
        <title>Methanocella paludicola gen. nov., sp. nov., a methane-producing archaeon, the first isolate of the lineage 'Rice Cluster I', and proposal of the new archaeal order Methanocellales ord. nov.</title>
        <authorList>
            <person name="Sakai S."/>
            <person name="Imachi H."/>
            <person name="Hanada S."/>
            <person name="Ohashi A."/>
            <person name="Harada H."/>
            <person name="Kamagata Y."/>
        </authorList>
    </citation>
    <scope>NUCLEOTIDE SEQUENCE [LARGE SCALE GENOMIC DNA]</scope>
    <source>
        <strain evidence="3">DSM 17711 / JCM 13418 / NBRC 101707 / SANAE</strain>
    </source>
</reference>
<dbReference type="OrthoDB" id="377300at2157"/>
<feature type="transmembrane region" description="Helical" evidence="1">
    <location>
        <begin position="36"/>
        <end position="62"/>
    </location>
</feature>
<dbReference type="STRING" id="304371.MCP_0576"/>
<dbReference type="Proteomes" id="UP000001882">
    <property type="component" value="Chromosome"/>
</dbReference>
<dbReference type="RefSeq" id="WP_012899328.1">
    <property type="nucleotide sequence ID" value="NC_013665.1"/>
</dbReference>
<keyword evidence="3" id="KW-1185">Reference proteome</keyword>
<name>D1YW26_METPS</name>
<keyword evidence="1" id="KW-0812">Transmembrane</keyword>
<dbReference type="eggNOG" id="arCOG03620">
    <property type="taxonomic scope" value="Archaea"/>
</dbReference>
<reference evidence="2 3" key="1">
    <citation type="journal article" date="2007" name="Appl. Environ. Microbiol.">
        <title>Isolation of key methanogens for global methane emission from rice paddy fields: a novel isolate affiliated with the clone cluster rice cluster I.</title>
        <authorList>
            <person name="Sakai S."/>
            <person name="Imachi H."/>
            <person name="Sekiguchi Y."/>
            <person name="Ohashi A."/>
            <person name="Harada H."/>
            <person name="Kamagata Y."/>
        </authorList>
    </citation>
    <scope>NUCLEOTIDE SEQUENCE [LARGE SCALE GENOMIC DNA]</scope>
    <source>
        <strain evidence="3">DSM 17711 / JCM 13418 / NBRC 101707 / SANAE</strain>
    </source>
</reference>
<dbReference type="EMBL" id="AP011532">
    <property type="protein sequence ID" value="BAI60648.1"/>
    <property type="molecule type" value="Genomic_DNA"/>
</dbReference>
<protein>
    <recommendedName>
        <fullName evidence="4">DUF378 domain-containing protein</fullName>
    </recommendedName>
</protein>
<dbReference type="AlphaFoldDB" id="D1YW26"/>
<sequence>MNGRRDPLLIISAILLIIGGLNWLLVAFGINIVEAIFGAVATSILTKLIYILVGLAAIYMLYPLYQWLTAPAERPIIR</sequence>
<dbReference type="PANTHER" id="PTHR37304:SF1">
    <property type="entry name" value="MEMBRANE PROTEIN"/>
    <property type="match status" value="1"/>
</dbReference>
<gene>
    <name evidence="2" type="ordered locus">MCP_0576</name>
</gene>
<evidence type="ECO:0000313" key="3">
    <source>
        <dbReference type="Proteomes" id="UP000001882"/>
    </source>
</evidence>
<keyword evidence="1" id="KW-0472">Membrane</keyword>
<accession>D1YW26</accession>
<reference evidence="3" key="3">
    <citation type="journal article" date="2011" name="PLoS ONE">
        <title>Genome sequence of a mesophilic hydrogenotrophic methanogen Methanocella paludicola, the first cultivated representative of the order Methanocellales.</title>
        <authorList>
            <person name="Sakai S."/>
            <person name="Takaki Y."/>
            <person name="Shimamura S."/>
            <person name="Sekine M."/>
            <person name="Tajima T."/>
            <person name="Kosugi H."/>
            <person name="Ichikawa N."/>
            <person name="Tasumi E."/>
            <person name="Hiraki A.T."/>
            <person name="Shimizu A."/>
            <person name="Kato Y."/>
            <person name="Nishiko R."/>
            <person name="Mori K."/>
            <person name="Fujita N."/>
            <person name="Imachi H."/>
            <person name="Takai K."/>
        </authorList>
    </citation>
    <scope>NUCLEOTIDE SEQUENCE [LARGE SCALE GENOMIC DNA]</scope>
    <source>
        <strain evidence="3">DSM 17711 / JCM 13418 / NBRC 101707 / SANAE</strain>
    </source>
</reference>